<evidence type="ECO:0000313" key="4">
    <source>
        <dbReference type="EMBL" id="CAG8552874.1"/>
    </source>
</evidence>
<evidence type="ECO:0000256" key="2">
    <source>
        <dbReference type="ARBA" id="ARBA00022741"/>
    </source>
</evidence>
<keyword evidence="2" id="KW-0547">Nucleotide-binding</keyword>
<keyword evidence="5" id="KW-1185">Reference proteome</keyword>
<comment type="caution">
    <text evidence="4">The sequence shown here is derived from an EMBL/GenBank/DDBJ whole genome shotgun (WGS) entry which is preliminary data.</text>
</comment>
<name>A0A9N9FSB9_9GLOM</name>
<dbReference type="PANTHER" id="PTHR45639">
    <property type="entry name" value="HSC70CB, ISOFORM G-RELATED"/>
    <property type="match status" value="1"/>
</dbReference>
<organism evidence="4 5">
    <name type="scientific">Dentiscutata erythropus</name>
    <dbReference type="NCBI Taxonomy" id="1348616"/>
    <lineage>
        <taxon>Eukaryota</taxon>
        <taxon>Fungi</taxon>
        <taxon>Fungi incertae sedis</taxon>
        <taxon>Mucoromycota</taxon>
        <taxon>Glomeromycotina</taxon>
        <taxon>Glomeromycetes</taxon>
        <taxon>Diversisporales</taxon>
        <taxon>Gigasporaceae</taxon>
        <taxon>Dentiscutata</taxon>
    </lineage>
</organism>
<dbReference type="Gene3D" id="3.30.420.40">
    <property type="match status" value="2"/>
</dbReference>
<evidence type="ECO:0000313" key="5">
    <source>
        <dbReference type="Proteomes" id="UP000789405"/>
    </source>
</evidence>
<dbReference type="InterPro" id="IPR043129">
    <property type="entry name" value="ATPase_NBD"/>
</dbReference>
<dbReference type="PRINTS" id="PR00301">
    <property type="entry name" value="HEATSHOCK70"/>
</dbReference>
<dbReference type="SUPFAM" id="SSF53067">
    <property type="entry name" value="Actin-like ATPase domain"/>
    <property type="match status" value="2"/>
</dbReference>
<protein>
    <submittedName>
        <fullName evidence="4">23586_t:CDS:1</fullName>
    </submittedName>
</protein>
<keyword evidence="3" id="KW-0067">ATP-binding</keyword>
<dbReference type="OrthoDB" id="29851at2759"/>
<dbReference type="EMBL" id="CAJVPY010002227">
    <property type="protein sequence ID" value="CAG8552874.1"/>
    <property type="molecule type" value="Genomic_DNA"/>
</dbReference>
<evidence type="ECO:0000256" key="1">
    <source>
        <dbReference type="ARBA" id="ARBA00007381"/>
    </source>
</evidence>
<dbReference type="Gene3D" id="3.30.30.30">
    <property type="match status" value="1"/>
</dbReference>
<dbReference type="FunFam" id="3.90.640.10:FF:000010">
    <property type="entry name" value="heat shock 70 kDa protein 14"/>
    <property type="match status" value="1"/>
</dbReference>
<evidence type="ECO:0000256" key="3">
    <source>
        <dbReference type="ARBA" id="ARBA00022840"/>
    </source>
</evidence>
<dbReference type="PANTHER" id="PTHR45639:SF32">
    <property type="entry name" value="HEAT SHOCK PROTEIN PDR13"/>
    <property type="match status" value="1"/>
</dbReference>
<reference evidence="4" key="1">
    <citation type="submission" date="2021-06" db="EMBL/GenBank/DDBJ databases">
        <authorList>
            <person name="Kallberg Y."/>
            <person name="Tangrot J."/>
            <person name="Rosling A."/>
        </authorList>
    </citation>
    <scope>NUCLEOTIDE SEQUENCE</scope>
    <source>
        <strain evidence="4">MA453B</strain>
    </source>
</reference>
<dbReference type="Gene3D" id="2.60.34.10">
    <property type="entry name" value="Substrate Binding Domain Of DNAk, Chain A, domain 1"/>
    <property type="match status" value="1"/>
</dbReference>
<dbReference type="Proteomes" id="UP000789405">
    <property type="component" value="Unassembled WGS sequence"/>
</dbReference>
<dbReference type="InterPro" id="IPR013126">
    <property type="entry name" value="Hsp_70_fam"/>
</dbReference>
<dbReference type="InterPro" id="IPR029047">
    <property type="entry name" value="HSP70_peptide-bd_sf"/>
</dbReference>
<comment type="similarity">
    <text evidence="1">Belongs to the heat shock protein 70 family.</text>
</comment>
<dbReference type="GO" id="GO:0005524">
    <property type="term" value="F:ATP binding"/>
    <property type="evidence" value="ECO:0007669"/>
    <property type="project" value="UniProtKB-KW"/>
</dbReference>
<dbReference type="Gene3D" id="3.90.640.10">
    <property type="entry name" value="Actin, Chain A, domain 4"/>
    <property type="match status" value="1"/>
</dbReference>
<dbReference type="GO" id="GO:0005634">
    <property type="term" value="C:nucleus"/>
    <property type="evidence" value="ECO:0007669"/>
    <property type="project" value="TreeGrafter"/>
</dbReference>
<accession>A0A9N9FSB9</accession>
<dbReference type="GO" id="GO:0005829">
    <property type="term" value="C:cytosol"/>
    <property type="evidence" value="ECO:0007669"/>
    <property type="project" value="TreeGrafter"/>
</dbReference>
<dbReference type="SUPFAM" id="SSF100920">
    <property type="entry name" value="Heat shock protein 70kD (HSP70), peptide-binding domain"/>
    <property type="match status" value="1"/>
</dbReference>
<proteinExistence type="inferred from homology"/>
<dbReference type="Pfam" id="PF00012">
    <property type="entry name" value="HSP70"/>
    <property type="match status" value="1"/>
</dbReference>
<dbReference type="AlphaFoldDB" id="A0A9N9FSB9"/>
<gene>
    <name evidence="4" type="ORF">DERYTH_LOCUS5353</name>
</gene>
<dbReference type="GO" id="GO:0140662">
    <property type="term" value="F:ATP-dependent protein folding chaperone"/>
    <property type="evidence" value="ECO:0007669"/>
    <property type="project" value="InterPro"/>
</dbReference>
<sequence length="551" mass="60748">MPSATESKKSIIGLRIGQSYSSIAIINKDGRADCIANEDGERQIPTLVAFAGEEELAGTQAKAQLLSNSKNTISQFRNFIGKSFTECNSSAIKGTAQLVDKDGVAAYSVEFMNKESIFTVQEITTKYITSLRESAENFLGQPVAGVVLAIPTYFTDSQRLALKDATEKAGLRVLQLINEPTAAILAYESSMKPEEYNNNLHNDRTALILDLGSDSLDVTVMSIRSGMFTILVTTHDPDLGGAAFDDLLVNHFVNEFKRKTQIDISQNKRALVKLRNAVEITKKTLSSSSTSPCSVESLADGIDFHGSINRTRFEIMSNKLFTKILDVISNALKENNLDTQLIDEAILVGGASRIPKLQSKLRDTFKNTITVIRQDFEPDEVVAYGCAFQGDLICALDDQMIADSIDTSVTLVPHLSKPIGVLNAENEFVVMIPANTPLPARRIFQFSNMIDDQKKFYVPIWEGDIIVSKPSPPTDDNLDIDSNLDTSLQERHLISPAKMLAELVLTDLPEKKMNELKVDITIEIDINKKCIISAKDPISNKSVELEIQFTQ</sequence>